<dbReference type="InterPro" id="IPR052160">
    <property type="entry name" value="Gypsy_RT_Integrase-like"/>
</dbReference>
<gene>
    <name evidence="1" type="ORF">LIER_06315</name>
</gene>
<comment type="caution">
    <text evidence="1">The sequence shown here is derived from an EMBL/GenBank/DDBJ whole genome shotgun (WGS) entry which is preliminary data.</text>
</comment>
<dbReference type="EMBL" id="BAABME010000913">
    <property type="protein sequence ID" value="GAA0146331.1"/>
    <property type="molecule type" value="Genomic_DNA"/>
</dbReference>
<reference evidence="1 2" key="1">
    <citation type="submission" date="2024-01" db="EMBL/GenBank/DDBJ databases">
        <title>The complete chloroplast genome sequence of Lithospermum erythrorhizon: insights into the phylogenetic relationship among Boraginaceae species and the maternal lineages of purple gromwells.</title>
        <authorList>
            <person name="Okada T."/>
            <person name="Watanabe K."/>
        </authorList>
    </citation>
    <scope>NUCLEOTIDE SEQUENCE [LARGE SCALE GENOMIC DNA]</scope>
</reference>
<protein>
    <submittedName>
        <fullName evidence="1">Uncharacterized protein</fullName>
    </submittedName>
</protein>
<dbReference type="AlphaFoldDB" id="A0AAV3P6J0"/>
<sequence length="127" mass="14042">MPGIDPAVADAIAYMKRCDACQRIGNAPQLPTSSLTLVVSPISFAMWGIGLVGKLPKDKGGVEFTIVAVYYFSKWVEAAPLKKTRSEEEGPYRMKKVVGPSTYELEDLDGKSVPRTWHPSKLCKYYV</sequence>
<dbReference type="Proteomes" id="UP001454036">
    <property type="component" value="Unassembled WGS sequence"/>
</dbReference>
<organism evidence="1 2">
    <name type="scientific">Lithospermum erythrorhizon</name>
    <name type="common">Purple gromwell</name>
    <name type="synonym">Lithospermum officinale var. erythrorhizon</name>
    <dbReference type="NCBI Taxonomy" id="34254"/>
    <lineage>
        <taxon>Eukaryota</taxon>
        <taxon>Viridiplantae</taxon>
        <taxon>Streptophyta</taxon>
        <taxon>Embryophyta</taxon>
        <taxon>Tracheophyta</taxon>
        <taxon>Spermatophyta</taxon>
        <taxon>Magnoliopsida</taxon>
        <taxon>eudicotyledons</taxon>
        <taxon>Gunneridae</taxon>
        <taxon>Pentapetalae</taxon>
        <taxon>asterids</taxon>
        <taxon>lamiids</taxon>
        <taxon>Boraginales</taxon>
        <taxon>Boraginaceae</taxon>
        <taxon>Boraginoideae</taxon>
        <taxon>Lithospermeae</taxon>
        <taxon>Lithospermum</taxon>
    </lineage>
</organism>
<evidence type="ECO:0000313" key="2">
    <source>
        <dbReference type="Proteomes" id="UP001454036"/>
    </source>
</evidence>
<name>A0AAV3P6J0_LITER</name>
<proteinExistence type="predicted"/>
<accession>A0AAV3P6J0</accession>
<keyword evidence="2" id="KW-1185">Reference proteome</keyword>
<evidence type="ECO:0000313" key="1">
    <source>
        <dbReference type="EMBL" id="GAA0146331.1"/>
    </source>
</evidence>
<dbReference type="PANTHER" id="PTHR47266">
    <property type="entry name" value="ENDONUCLEASE-RELATED"/>
    <property type="match status" value="1"/>
</dbReference>